<keyword evidence="2" id="KW-1185">Reference proteome</keyword>
<protein>
    <submittedName>
        <fullName evidence="1">Uncharacterized protein</fullName>
    </submittedName>
</protein>
<feature type="non-terminal residue" evidence="1">
    <location>
        <position position="137"/>
    </location>
</feature>
<gene>
    <name evidence="1" type="ORF">BN1708_003336</name>
</gene>
<evidence type="ECO:0000313" key="2">
    <source>
        <dbReference type="Proteomes" id="UP000044602"/>
    </source>
</evidence>
<organism evidence="1 2">
    <name type="scientific">Verticillium longisporum</name>
    <name type="common">Verticillium dahliae var. longisporum</name>
    <dbReference type="NCBI Taxonomy" id="100787"/>
    <lineage>
        <taxon>Eukaryota</taxon>
        <taxon>Fungi</taxon>
        <taxon>Dikarya</taxon>
        <taxon>Ascomycota</taxon>
        <taxon>Pezizomycotina</taxon>
        <taxon>Sordariomycetes</taxon>
        <taxon>Hypocreomycetidae</taxon>
        <taxon>Glomerellales</taxon>
        <taxon>Plectosphaerellaceae</taxon>
        <taxon>Verticillium</taxon>
    </lineage>
</organism>
<feature type="non-terminal residue" evidence="1">
    <location>
        <position position="1"/>
    </location>
</feature>
<dbReference type="Proteomes" id="UP000044602">
    <property type="component" value="Unassembled WGS sequence"/>
</dbReference>
<proteinExistence type="predicted"/>
<reference evidence="1 2" key="1">
    <citation type="submission" date="2015-05" db="EMBL/GenBank/DDBJ databases">
        <authorList>
            <person name="Wang D.B."/>
            <person name="Wang M."/>
        </authorList>
    </citation>
    <scope>NUCLEOTIDE SEQUENCE [LARGE SCALE GENOMIC DNA]</scope>
    <source>
        <strain evidence="1">VL1</strain>
    </source>
</reference>
<evidence type="ECO:0000313" key="1">
    <source>
        <dbReference type="EMBL" id="CRK20970.1"/>
    </source>
</evidence>
<dbReference type="EMBL" id="CVQH01012224">
    <property type="protein sequence ID" value="CRK20970.1"/>
    <property type="molecule type" value="Genomic_DNA"/>
</dbReference>
<accession>A0A0G4LGY6</accession>
<sequence length="137" mass="14647">ANGSTQFEPPGQFLLAHRGVGHSAPRGAATPTLGAAECKSQCGRIQTGDLHHDFFFFRINSIKSRTSSDAAVFKTTILPVRTNGVAVAPKNRVPCATSLPTIHSITNPRAHAPYYLVKNGYPQPLGRQPALNLHGAH</sequence>
<dbReference type="AlphaFoldDB" id="A0A0G4LGY6"/>
<name>A0A0G4LGY6_VERLO</name>